<protein>
    <recommendedName>
        <fullName evidence="2">protein-tyrosine-phosphatase</fullName>
        <ecNumber evidence="2">3.1.3.48</ecNumber>
    </recommendedName>
</protein>
<dbReference type="PRINTS" id="PR00719">
    <property type="entry name" value="LMWPTPASE"/>
</dbReference>
<feature type="domain" description="Phosphotyrosine protein phosphatase I" evidence="5">
    <location>
        <begin position="6"/>
        <end position="152"/>
    </location>
</feature>
<dbReference type="PANTHER" id="PTHR11717">
    <property type="entry name" value="LOW MOLECULAR WEIGHT PROTEIN TYROSINE PHOSPHATASE"/>
    <property type="match status" value="1"/>
</dbReference>
<dbReference type="InterPro" id="IPR023485">
    <property type="entry name" value="Ptyr_pPase"/>
</dbReference>
<dbReference type="Gene3D" id="3.40.50.2300">
    <property type="match status" value="1"/>
</dbReference>
<dbReference type="CDD" id="cd16343">
    <property type="entry name" value="LMWPTP"/>
    <property type="match status" value="1"/>
</dbReference>
<dbReference type="PANTHER" id="PTHR11717:SF7">
    <property type="entry name" value="LOW MOLECULAR WEIGHT PHOSPHOTYROSINE PROTEIN PHOSPHATASE"/>
    <property type="match status" value="1"/>
</dbReference>
<evidence type="ECO:0000256" key="3">
    <source>
        <dbReference type="ARBA" id="ARBA00022801"/>
    </source>
</evidence>
<dbReference type="Proteomes" id="UP001234343">
    <property type="component" value="Unassembled WGS sequence"/>
</dbReference>
<dbReference type="SUPFAM" id="SSF52788">
    <property type="entry name" value="Phosphotyrosine protein phosphatases I"/>
    <property type="match status" value="1"/>
</dbReference>
<reference evidence="6 7" key="1">
    <citation type="submission" date="2023-06" db="EMBL/GenBank/DDBJ databases">
        <title>Alteromonas sp. ASW11-36 isolated from intertidal sand.</title>
        <authorList>
            <person name="Li Y."/>
        </authorList>
    </citation>
    <scope>NUCLEOTIDE SEQUENCE [LARGE SCALE GENOMIC DNA]</scope>
    <source>
        <strain evidence="6 7">ASW11-36</strain>
    </source>
</reference>
<name>A0ABT7SUP2_9ALTE</name>
<proteinExistence type="inferred from homology"/>
<dbReference type="GO" id="GO:0004725">
    <property type="term" value="F:protein tyrosine phosphatase activity"/>
    <property type="evidence" value="ECO:0007669"/>
    <property type="project" value="UniProtKB-EC"/>
</dbReference>
<dbReference type="InterPro" id="IPR036196">
    <property type="entry name" value="Ptyr_pPase_sf"/>
</dbReference>
<keyword evidence="4" id="KW-0904">Protein phosphatase</keyword>
<dbReference type="InterPro" id="IPR050438">
    <property type="entry name" value="LMW_PTPase"/>
</dbReference>
<keyword evidence="7" id="KW-1185">Reference proteome</keyword>
<evidence type="ECO:0000313" key="7">
    <source>
        <dbReference type="Proteomes" id="UP001234343"/>
    </source>
</evidence>
<evidence type="ECO:0000313" key="6">
    <source>
        <dbReference type="EMBL" id="MDM7859912.1"/>
    </source>
</evidence>
<dbReference type="InterPro" id="IPR017867">
    <property type="entry name" value="Tyr_phospatase_low_mol_wt"/>
</dbReference>
<accession>A0ABT7SUP2</accession>
<dbReference type="Pfam" id="PF01451">
    <property type="entry name" value="LMWPc"/>
    <property type="match status" value="1"/>
</dbReference>
<sequence length="160" mass="17748">MSGSVPSVLFVCLGNICRSPTAEAVFRAKAREADLTVDIDSAGTHGYHIGKAPDPRSQQAAIARGYDFKGIACRRVDDSDFEQFDLILGMDDENIENLLKRCPEEHKHKVKLMLNFGESRYTEVPDPYYGGKRGFELVLDLIEDASDGLVTHLQKAQSDD</sequence>
<dbReference type="RefSeq" id="WP_289364100.1">
    <property type="nucleotide sequence ID" value="NZ_JAUCBP010000006.1"/>
</dbReference>
<organism evidence="6 7">
    <name type="scientific">Alteromonas arenosi</name>
    <dbReference type="NCBI Taxonomy" id="3055817"/>
    <lineage>
        <taxon>Bacteria</taxon>
        <taxon>Pseudomonadati</taxon>
        <taxon>Pseudomonadota</taxon>
        <taxon>Gammaproteobacteria</taxon>
        <taxon>Alteromonadales</taxon>
        <taxon>Alteromonadaceae</taxon>
        <taxon>Alteromonas/Salinimonas group</taxon>
        <taxon>Alteromonas</taxon>
    </lineage>
</organism>
<evidence type="ECO:0000259" key="5">
    <source>
        <dbReference type="SMART" id="SM00226"/>
    </source>
</evidence>
<dbReference type="EMBL" id="JAUCBP010000006">
    <property type="protein sequence ID" value="MDM7859912.1"/>
    <property type="molecule type" value="Genomic_DNA"/>
</dbReference>
<keyword evidence="3 6" id="KW-0378">Hydrolase</keyword>
<evidence type="ECO:0000256" key="1">
    <source>
        <dbReference type="ARBA" id="ARBA00011063"/>
    </source>
</evidence>
<evidence type="ECO:0000256" key="4">
    <source>
        <dbReference type="ARBA" id="ARBA00022912"/>
    </source>
</evidence>
<dbReference type="EC" id="3.1.3.48" evidence="2"/>
<gene>
    <name evidence="6" type="ORF">QTP81_04795</name>
</gene>
<evidence type="ECO:0000256" key="2">
    <source>
        <dbReference type="ARBA" id="ARBA00013064"/>
    </source>
</evidence>
<comment type="similarity">
    <text evidence="1">Belongs to the low molecular weight phosphotyrosine protein phosphatase family.</text>
</comment>
<comment type="caution">
    <text evidence="6">The sequence shown here is derived from an EMBL/GenBank/DDBJ whole genome shotgun (WGS) entry which is preliminary data.</text>
</comment>
<dbReference type="SMART" id="SM00226">
    <property type="entry name" value="LMWPc"/>
    <property type="match status" value="1"/>
</dbReference>